<dbReference type="InterPro" id="IPR000626">
    <property type="entry name" value="Ubiquitin-like_dom"/>
</dbReference>
<evidence type="ECO:0000313" key="15">
    <source>
        <dbReference type="EMBL" id="SVE93766.1"/>
    </source>
</evidence>
<comment type="subcellular location">
    <subcellularLocation>
        <location evidence="2">Nucleus</location>
    </subcellularLocation>
</comment>
<dbReference type="SUPFAM" id="SSF56784">
    <property type="entry name" value="HAD-like"/>
    <property type="match status" value="1"/>
</dbReference>
<dbReference type="FunFam" id="3.10.20.90:FF:000060">
    <property type="entry name" value="ubiquitin-like domain-containing CTD phosphatase 1"/>
    <property type="match status" value="1"/>
</dbReference>
<comment type="cofactor">
    <cofactor evidence="1">
        <name>Mg(2+)</name>
        <dbReference type="ChEBI" id="CHEBI:18420"/>
    </cofactor>
</comment>
<dbReference type="GO" id="GO:0090364">
    <property type="term" value="P:regulation of proteasome assembly"/>
    <property type="evidence" value="ECO:0007669"/>
    <property type="project" value="InterPro"/>
</dbReference>
<dbReference type="InterPro" id="IPR011943">
    <property type="entry name" value="HAD-SF_hydro_IIID"/>
</dbReference>
<evidence type="ECO:0000259" key="14">
    <source>
        <dbReference type="PROSITE" id="PS50969"/>
    </source>
</evidence>
<dbReference type="Gene3D" id="3.10.20.90">
    <property type="entry name" value="Phosphatidylinositol 3-kinase Catalytic Subunit, Chain A, domain 1"/>
    <property type="match status" value="1"/>
</dbReference>
<evidence type="ECO:0000256" key="5">
    <source>
        <dbReference type="ARBA" id="ARBA00022723"/>
    </source>
</evidence>
<dbReference type="PROSITE" id="PS50053">
    <property type="entry name" value="UBIQUITIN_2"/>
    <property type="match status" value="1"/>
</dbReference>
<dbReference type="InterPro" id="IPR004274">
    <property type="entry name" value="FCP1_dom"/>
</dbReference>
<sequence>MAEPTLNYFIVKWSAKEYEISLPSGSSTVLCLKKAIEIQTKVKVERQKLLNLKFKGKPAEDGLKLCTLDLKPGFKIMMMGSLEEDITTASTAPELKDDVINDLDLTEEEIALENREEYLAKIAKRVNSYEIKIFSEPRPGKKLLVLDVDYTLFDHRSAAETGNELMRPYLHEFLTSAYNDYDIMIWSATSMKWIEEKMKLLGVSTNQNYKILGYLDYLAMISVHIPKHGLLDVKPLAVIWGKFDGIYSSKNTIMFDDIRRNFLMNPQNGLRIRAFREAHLNRDKDRELLYLAQYLKDLAPLDDMSHLNHRSWEKYRASKKHHH</sequence>
<feature type="domain" description="Ubiquitin-like" evidence="13">
    <location>
        <begin position="26"/>
        <end position="79"/>
    </location>
</feature>
<dbReference type="GO" id="GO:0046872">
    <property type="term" value="F:metal ion binding"/>
    <property type="evidence" value="ECO:0007669"/>
    <property type="project" value="UniProtKB-KW"/>
</dbReference>
<evidence type="ECO:0000256" key="9">
    <source>
        <dbReference type="ARBA" id="ARBA00023242"/>
    </source>
</evidence>
<dbReference type="FunFam" id="3.40.50.1000:FF:000050">
    <property type="entry name" value="Ubiquitin-like domain-containing CTD phosphatase 1"/>
    <property type="match status" value="1"/>
</dbReference>
<evidence type="ECO:0000256" key="2">
    <source>
        <dbReference type="ARBA" id="ARBA00004123"/>
    </source>
</evidence>
<keyword evidence="6" id="KW-0378">Hydrolase</keyword>
<evidence type="ECO:0000259" key="13">
    <source>
        <dbReference type="PROSITE" id="PS50053"/>
    </source>
</evidence>
<evidence type="ECO:0000256" key="6">
    <source>
        <dbReference type="ARBA" id="ARBA00022801"/>
    </source>
</evidence>
<dbReference type="CDD" id="cd01813">
    <property type="entry name" value="Ubl_UBLCP1"/>
    <property type="match status" value="1"/>
</dbReference>
<evidence type="ECO:0000256" key="7">
    <source>
        <dbReference type="ARBA" id="ARBA00022842"/>
    </source>
</evidence>
<organism evidence="15">
    <name type="scientific">Scapholeberis mucronata</name>
    <dbReference type="NCBI Taxonomy" id="202097"/>
    <lineage>
        <taxon>Eukaryota</taxon>
        <taxon>Metazoa</taxon>
        <taxon>Ecdysozoa</taxon>
        <taxon>Arthropoda</taxon>
        <taxon>Crustacea</taxon>
        <taxon>Branchiopoda</taxon>
        <taxon>Diplostraca</taxon>
        <taxon>Cladocera</taxon>
        <taxon>Anomopoda</taxon>
        <taxon>Daphniidae</taxon>
        <taxon>Scapholeberis</taxon>
    </lineage>
</organism>
<accession>A0A4Y7NME5</accession>
<dbReference type="InterPro" id="IPR051658">
    <property type="entry name" value="UBLCP1"/>
</dbReference>
<dbReference type="EC" id="3.1.3.16" evidence="3"/>
<evidence type="ECO:0000256" key="1">
    <source>
        <dbReference type="ARBA" id="ARBA00001946"/>
    </source>
</evidence>
<dbReference type="SMART" id="SM00577">
    <property type="entry name" value="CPDc"/>
    <property type="match status" value="1"/>
</dbReference>
<keyword evidence="9" id="KW-0539">Nucleus</keyword>
<evidence type="ECO:0000256" key="4">
    <source>
        <dbReference type="ARBA" id="ARBA00014187"/>
    </source>
</evidence>
<comment type="catalytic activity">
    <reaction evidence="11">
        <text>O-phospho-L-seryl-[protein] + H2O = L-seryl-[protein] + phosphate</text>
        <dbReference type="Rhea" id="RHEA:20629"/>
        <dbReference type="Rhea" id="RHEA-COMP:9863"/>
        <dbReference type="Rhea" id="RHEA-COMP:11604"/>
        <dbReference type="ChEBI" id="CHEBI:15377"/>
        <dbReference type="ChEBI" id="CHEBI:29999"/>
        <dbReference type="ChEBI" id="CHEBI:43474"/>
        <dbReference type="ChEBI" id="CHEBI:83421"/>
        <dbReference type="EC" id="3.1.3.16"/>
    </reaction>
</comment>
<evidence type="ECO:0000256" key="12">
    <source>
        <dbReference type="ARBA" id="ARBA00048336"/>
    </source>
</evidence>
<reference evidence="15" key="1">
    <citation type="submission" date="2018-08" db="EMBL/GenBank/DDBJ databases">
        <authorList>
            <person name="Cornetti L."/>
        </authorList>
    </citation>
    <scope>NUCLEOTIDE SEQUENCE</scope>
    <source>
        <strain evidence="15">BE-ASS</strain>
    </source>
</reference>
<evidence type="ECO:0000256" key="8">
    <source>
        <dbReference type="ARBA" id="ARBA00022912"/>
    </source>
</evidence>
<dbReference type="Pfam" id="PF00240">
    <property type="entry name" value="ubiquitin"/>
    <property type="match status" value="1"/>
</dbReference>
<proteinExistence type="evidence at transcript level"/>
<dbReference type="NCBIfam" id="TIGR02245">
    <property type="entry name" value="HAD_IIID1"/>
    <property type="match status" value="1"/>
</dbReference>
<dbReference type="InterPro" id="IPR036412">
    <property type="entry name" value="HAD-like_sf"/>
</dbReference>
<dbReference type="PROSITE" id="PS50969">
    <property type="entry name" value="FCP1"/>
    <property type="match status" value="1"/>
</dbReference>
<keyword evidence="7" id="KW-0460">Magnesium</keyword>
<dbReference type="GO" id="GO:0005634">
    <property type="term" value="C:nucleus"/>
    <property type="evidence" value="ECO:0007669"/>
    <property type="project" value="UniProtKB-SubCell"/>
</dbReference>
<dbReference type="AlphaFoldDB" id="A0A4Y7NME5"/>
<dbReference type="EMBL" id="LR024147">
    <property type="protein sequence ID" value="SVE93766.1"/>
    <property type="molecule type" value="mRNA"/>
</dbReference>
<feature type="domain" description="FCP1 homology" evidence="14">
    <location>
        <begin position="137"/>
        <end position="298"/>
    </location>
</feature>
<dbReference type="InterPro" id="IPR023214">
    <property type="entry name" value="HAD_sf"/>
</dbReference>
<dbReference type="Pfam" id="PF03031">
    <property type="entry name" value="NIF"/>
    <property type="match status" value="1"/>
</dbReference>
<comment type="catalytic activity">
    <reaction evidence="12">
        <text>O-phospho-L-threonyl-[protein] + H2O = L-threonyl-[protein] + phosphate</text>
        <dbReference type="Rhea" id="RHEA:47004"/>
        <dbReference type="Rhea" id="RHEA-COMP:11060"/>
        <dbReference type="Rhea" id="RHEA-COMP:11605"/>
        <dbReference type="ChEBI" id="CHEBI:15377"/>
        <dbReference type="ChEBI" id="CHEBI:30013"/>
        <dbReference type="ChEBI" id="CHEBI:43474"/>
        <dbReference type="ChEBI" id="CHEBI:61977"/>
        <dbReference type="EC" id="3.1.3.16"/>
    </reaction>
</comment>
<protein>
    <recommendedName>
        <fullName evidence="4">Ubiquitin-like domain-containing CTD phosphatase 1</fullName>
        <ecNumber evidence="3">3.1.3.16</ecNumber>
    </recommendedName>
    <alternativeName>
        <fullName evidence="10">Nuclear proteasome inhibitor UBLCP1</fullName>
    </alternativeName>
</protein>
<gene>
    <name evidence="15" type="primary">EOG090X0A5K</name>
</gene>
<dbReference type="InterPro" id="IPR029071">
    <property type="entry name" value="Ubiquitin-like_domsf"/>
</dbReference>
<evidence type="ECO:0000256" key="10">
    <source>
        <dbReference type="ARBA" id="ARBA00032039"/>
    </source>
</evidence>
<dbReference type="Gene3D" id="3.40.50.1000">
    <property type="entry name" value="HAD superfamily/HAD-like"/>
    <property type="match status" value="1"/>
</dbReference>
<evidence type="ECO:0000256" key="3">
    <source>
        <dbReference type="ARBA" id="ARBA00013081"/>
    </source>
</evidence>
<keyword evidence="8" id="KW-0904">Protein phosphatase</keyword>
<name>A0A4Y7NME5_9CRUS</name>
<dbReference type="PANTHER" id="PTHR48493:SF1">
    <property type="entry name" value="UBIQUITIN-LIKE DOMAIN-CONTAINING CTD PHOSPHATASE 1"/>
    <property type="match status" value="1"/>
</dbReference>
<evidence type="ECO:0000256" key="11">
    <source>
        <dbReference type="ARBA" id="ARBA00047761"/>
    </source>
</evidence>
<dbReference type="PANTHER" id="PTHR48493">
    <property type="entry name" value="UBIQUITIN-LIKE DOMAIN-CONTAINING CTD PHOSPHATASE 1"/>
    <property type="match status" value="1"/>
</dbReference>
<dbReference type="SUPFAM" id="SSF54236">
    <property type="entry name" value="Ubiquitin-like"/>
    <property type="match status" value="1"/>
</dbReference>
<dbReference type="GO" id="GO:0004722">
    <property type="term" value="F:protein serine/threonine phosphatase activity"/>
    <property type="evidence" value="ECO:0007669"/>
    <property type="project" value="UniProtKB-EC"/>
</dbReference>
<keyword evidence="5" id="KW-0479">Metal-binding</keyword>